<reference evidence="1 4" key="3">
    <citation type="journal article" date="2017" name="Nat. Microbiol.">
        <title>Natural product diversity associated with the nematode symbionts Photorhabdus and Xenorhabdus.</title>
        <authorList>
            <person name="Tobias N.J."/>
            <person name="Wolff H."/>
            <person name="Djahanschiri B."/>
            <person name="Grundmann F."/>
            <person name="Kronenwerth M."/>
            <person name="Shi Y.M."/>
            <person name="Simonyi S."/>
            <person name="Grun P."/>
            <person name="Shapiro-Ilan D."/>
            <person name="Pidot S.J."/>
            <person name="Stinear T.P."/>
            <person name="Ebersberger I."/>
            <person name="Bode H.B."/>
        </authorList>
    </citation>
    <scope>NUCLEOTIDE SEQUENCE [LARGE SCALE GENOMIC DNA]</scope>
    <source>
        <strain evidence="1 4">DSM 16336</strain>
    </source>
</reference>
<reference evidence="3" key="1">
    <citation type="submission" date="2016-12" db="EMBL/GenBank/DDBJ databases">
        <authorList>
            <person name="Gaudriault S."/>
        </authorList>
    </citation>
    <scope>NUCLEOTIDE SEQUENCE [LARGE SCALE GENOMIC DNA]</scope>
    <source>
        <strain evidence="3">HGB1681 (deposited as PTA-6826 in the American Type Culture Collection)</strain>
    </source>
</reference>
<dbReference type="EMBL" id="FTLG01000023">
    <property type="protein sequence ID" value="SIP71566.1"/>
    <property type="molecule type" value="Genomic_DNA"/>
</dbReference>
<dbReference type="Proteomes" id="UP000224871">
    <property type="component" value="Unassembled WGS sequence"/>
</dbReference>
<dbReference type="EMBL" id="NIBU01000002">
    <property type="protein sequence ID" value="PHM38568.1"/>
    <property type="molecule type" value="Genomic_DNA"/>
</dbReference>
<sequence>MGGVRKSVTNVTKSKYSYILLIINKNIETQKRYKSITLPLRVTLLKGYKSKI</sequence>
<dbReference type="Proteomes" id="UP000196435">
    <property type="component" value="Unassembled WGS sequence"/>
</dbReference>
<reference evidence="2" key="2">
    <citation type="submission" date="2016-12" db="EMBL/GenBank/DDBJ databases">
        <authorList>
            <person name="Song W.-J."/>
            <person name="Kurnit D.M."/>
        </authorList>
    </citation>
    <scope>NUCLEOTIDE SEQUENCE [LARGE SCALE GENOMIC DNA]</scope>
    <source>
        <strain evidence="2">HGB1681</strain>
    </source>
</reference>
<dbReference type="AlphaFoldDB" id="A0A1N6MRU5"/>
<keyword evidence="4" id="KW-1185">Reference proteome</keyword>
<evidence type="ECO:0000313" key="3">
    <source>
        <dbReference type="Proteomes" id="UP000196435"/>
    </source>
</evidence>
<gene>
    <name evidence="1" type="ORF">Xinn_00265</name>
    <name evidence="2" type="ORF">XIS1_1190045</name>
</gene>
<evidence type="ECO:0000313" key="4">
    <source>
        <dbReference type="Proteomes" id="UP000224871"/>
    </source>
</evidence>
<organism evidence="2 3">
    <name type="scientific">Xenorhabdus innexi</name>
    <dbReference type="NCBI Taxonomy" id="290109"/>
    <lineage>
        <taxon>Bacteria</taxon>
        <taxon>Pseudomonadati</taxon>
        <taxon>Pseudomonadota</taxon>
        <taxon>Gammaproteobacteria</taxon>
        <taxon>Enterobacterales</taxon>
        <taxon>Morganellaceae</taxon>
        <taxon>Xenorhabdus</taxon>
    </lineage>
</organism>
<evidence type="ECO:0000313" key="2">
    <source>
        <dbReference type="EMBL" id="SIP71566.1"/>
    </source>
</evidence>
<name>A0A1N6MRU5_9GAMM</name>
<evidence type="ECO:0000313" key="1">
    <source>
        <dbReference type="EMBL" id="PHM38568.1"/>
    </source>
</evidence>
<accession>A0A1N6MRU5</accession>
<proteinExistence type="predicted"/>
<protein>
    <submittedName>
        <fullName evidence="2">Uncharacterized protein</fullName>
    </submittedName>
</protein>